<dbReference type="EMBL" id="CP048833">
    <property type="protein sequence ID" value="QJP10497.1"/>
    <property type="molecule type" value="Genomic_DNA"/>
</dbReference>
<dbReference type="AlphaFoldDB" id="A0A7Z3BP96"/>
<protein>
    <submittedName>
        <fullName evidence="2">Uncharacterized protein</fullName>
    </submittedName>
</protein>
<gene>
    <name evidence="1" type="ORF">G4G71_10910</name>
    <name evidence="2" type="ORF">G4G71_22370</name>
</gene>
<dbReference type="RefSeq" id="WP_169937534.1">
    <property type="nucleotide sequence ID" value="NZ_CP048833.1"/>
</dbReference>
<keyword evidence="3" id="KW-1185">Reference proteome</keyword>
<reference evidence="2 3" key="1">
    <citation type="submission" date="2020-02" db="EMBL/GenBank/DDBJ databases">
        <title>Complete genome sequence of Pseudomonas multiresinivorans ORNL1.</title>
        <authorList>
            <person name="Podar M."/>
        </authorList>
    </citation>
    <scope>NUCLEOTIDE SEQUENCE [LARGE SCALE GENOMIC DNA]</scope>
    <source>
        <strain evidence="3">populi</strain>
        <strain evidence="2">Populi</strain>
    </source>
</reference>
<organism evidence="2 3">
    <name type="scientific">Pseudomonas multiresinivorans</name>
    <dbReference type="NCBI Taxonomy" id="95301"/>
    <lineage>
        <taxon>Bacteria</taxon>
        <taxon>Pseudomonadati</taxon>
        <taxon>Pseudomonadota</taxon>
        <taxon>Gammaproteobacteria</taxon>
        <taxon>Pseudomonadales</taxon>
        <taxon>Pseudomonadaceae</taxon>
        <taxon>Pseudomonas</taxon>
    </lineage>
</organism>
<dbReference type="KEGG" id="pmui:G4G71_10910"/>
<dbReference type="Proteomes" id="UP000502549">
    <property type="component" value="Chromosome"/>
</dbReference>
<proteinExistence type="predicted"/>
<evidence type="ECO:0000313" key="1">
    <source>
        <dbReference type="EMBL" id="QJP08359.1"/>
    </source>
</evidence>
<dbReference type="KEGG" id="pmui:G4G71_22370"/>
<accession>A0A7Z3BP96</accession>
<name>A0A7Z3BP96_9PSED</name>
<evidence type="ECO:0000313" key="3">
    <source>
        <dbReference type="Proteomes" id="UP000502549"/>
    </source>
</evidence>
<sequence length="161" mass="18836">METDFPEIEEPCEADAWQEIVHCEHKLNHDDIDRLMAEFLASGGAVQEIGFGQRTDLIPVFNGQFIHKSSPLERMHEVARRRSAESRIALGDADLIKRMDAEIETFPTRKHMMRALHISNDRILRLIYTHFRDDTRFALMLTRKDINAQRLWEERHEQAAA</sequence>
<dbReference type="EMBL" id="CP048833">
    <property type="protein sequence ID" value="QJP08359.1"/>
    <property type="molecule type" value="Genomic_DNA"/>
</dbReference>
<evidence type="ECO:0000313" key="2">
    <source>
        <dbReference type="EMBL" id="QJP10497.1"/>
    </source>
</evidence>